<dbReference type="Proteomes" id="UP001433508">
    <property type="component" value="Unassembled WGS sequence"/>
</dbReference>
<evidence type="ECO:0000313" key="2">
    <source>
        <dbReference type="Proteomes" id="UP001433508"/>
    </source>
</evidence>
<comment type="caution">
    <text evidence="1">The sequence shown here is derived from an EMBL/GenBank/DDBJ whole genome shotgun (WGS) entry which is preliminary data.</text>
</comment>
<proteinExistence type="predicted"/>
<keyword evidence="2" id="KW-1185">Reference proteome</keyword>
<reference evidence="2" key="1">
    <citation type="journal article" date="2024" name="Front. Bioeng. Biotechnol.">
        <title>Genome-scale model development and genomic sequencing of the oleaginous clade Lipomyces.</title>
        <authorList>
            <person name="Czajka J.J."/>
            <person name="Han Y."/>
            <person name="Kim J."/>
            <person name="Mondo S.J."/>
            <person name="Hofstad B.A."/>
            <person name="Robles A."/>
            <person name="Haridas S."/>
            <person name="Riley R."/>
            <person name="LaButti K."/>
            <person name="Pangilinan J."/>
            <person name="Andreopoulos W."/>
            <person name="Lipzen A."/>
            <person name="Yan J."/>
            <person name="Wang M."/>
            <person name="Ng V."/>
            <person name="Grigoriev I.V."/>
            <person name="Spatafora J.W."/>
            <person name="Magnuson J.K."/>
            <person name="Baker S.E."/>
            <person name="Pomraning K.R."/>
        </authorList>
    </citation>
    <scope>NUCLEOTIDE SEQUENCE [LARGE SCALE GENOMIC DNA]</scope>
    <source>
        <strain evidence="2">CBS 7786</strain>
    </source>
</reference>
<protein>
    <submittedName>
        <fullName evidence="1">Uncharacterized protein</fullName>
    </submittedName>
</protein>
<evidence type="ECO:0000313" key="1">
    <source>
        <dbReference type="EMBL" id="KAK9235460.1"/>
    </source>
</evidence>
<accession>A0ACC3SVZ3</accession>
<sequence length="398" mass="42237">MSASSPQTARRVLGDVSANIMHASHSTVNKPVDLYPAAVGCSPIDRKTGLARGSESKIPPVSNSTEVHDESSQCNILPSSPQQPSTQDVATRHASTTDEIQKTQAAPQSPSRELSSPASVRRSNCKVHADRLRMRLRLAMYKVRINQTATPLGDLPLPQFALLSGSSAFASSISPLMSSYQPSLTSNAFTGTGTIEGLRTASVSNAEANTSSSIAAMRLQSLPAAMSDGAIRTATDVSNRPQLPRRKNMASFIRSSRTRHSATGKSAKSANRAVSHSFDMATNIGRWRGHSKKHHSGSKRASFSGTIVKDTSTKRARHVTLPDTCAPWKDNSVTVVTPARKRSSLPDKMVVVPRLGTDNEGSSGPFSSPFKSQLPSSAIKGTPGQIGAAKSLLELGCL</sequence>
<name>A0ACC3SVZ3_LIPKO</name>
<organism evidence="1 2">
    <name type="scientific">Lipomyces kononenkoae</name>
    <name type="common">Yeast</name>
    <dbReference type="NCBI Taxonomy" id="34357"/>
    <lineage>
        <taxon>Eukaryota</taxon>
        <taxon>Fungi</taxon>
        <taxon>Dikarya</taxon>
        <taxon>Ascomycota</taxon>
        <taxon>Saccharomycotina</taxon>
        <taxon>Lipomycetes</taxon>
        <taxon>Lipomycetales</taxon>
        <taxon>Lipomycetaceae</taxon>
        <taxon>Lipomyces</taxon>
    </lineage>
</organism>
<dbReference type="EMBL" id="MU971415">
    <property type="protein sequence ID" value="KAK9235460.1"/>
    <property type="molecule type" value="Genomic_DNA"/>
</dbReference>
<gene>
    <name evidence="1" type="ORF">V1525DRAFT_268748</name>
</gene>